<keyword evidence="2" id="KW-1185">Reference proteome</keyword>
<dbReference type="AlphaFoldDB" id="A0A4R3NJ83"/>
<protein>
    <submittedName>
        <fullName evidence="1">Outer membrane protein with beta-barrel domain</fullName>
    </submittedName>
</protein>
<dbReference type="InterPro" id="IPR011250">
    <property type="entry name" value="OMP/PagP_B-barrel"/>
</dbReference>
<sequence>MKCHCLSVSVDQLANIWLIFWLKLTKGNATKDALTSVFSFAGRGNTLKKQLIACALFLCVPQILHAADTIAATPEASTPSQTVASDWALQITPYLWATGVKGKVSPFGVGPTVNIDRSFSEGRDGLNIAGFVNLWGRYDRFVVSADMMYTDTSDENTYWFPGTSLLPPFEANGKLNTKQFMATVQGGYRVVDTPAFTLDALAGIRLWHISNEITASGLGRSVRYDESFGWVDPVVGARVFFNLTDRLSVQAQGDIGGFDANSDLTWSFLSTANYTFTEHLSLSAGYKIVDTDYEKDGHVYDTRLSGPVVGLTYRF</sequence>
<dbReference type="EMBL" id="SMAR01000030">
    <property type="protein sequence ID" value="TCT34768.1"/>
    <property type="molecule type" value="Genomic_DNA"/>
</dbReference>
<organism evidence="1 2">
    <name type="scientific">Martelella mediterranea</name>
    <dbReference type="NCBI Taxonomy" id="293089"/>
    <lineage>
        <taxon>Bacteria</taxon>
        <taxon>Pseudomonadati</taxon>
        <taxon>Pseudomonadota</taxon>
        <taxon>Alphaproteobacteria</taxon>
        <taxon>Hyphomicrobiales</taxon>
        <taxon>Aurantimonadaceae</taxon>
        <taxon>Martelella</taxon>
    </lineage>
</organism>
<evidence type="ECO:0000313" key="2">
    <source>
        <dbReference type="Proteomes" id="UP000295097"/>
    </source>
</evidence>
<comment type="caution">
    <text evidence="1">The sequence shown here is derived from an EMBL/GenBank/DDBJ whole genome shotgun (WGS) entry which is preliminary data.</text>
</comment>
<evidence type="ECO:0000313" key="1">
    <source>
        <dbReference type="EMBL" id="TCT34768.1"/>
    </source>
</evidence>
<name>A0A4R3NJ83_9HYPH</name>
<dbReference type="Proteomes" id="UP000295097">
    <property type="component" value="Unassembled WGS sequence"/>
</dbReference>
<gene>
    <name evidence="1" type="ORF">EDC90_103012</name>
</gene>
<dbReference type="SUPFAM" id="SSF56925">
    <property type="entry name" value="OMPA-like"/>
    <property type="match status" value="1"/>
</dbReference>
<proteinExistence type="predicted"/>
<dbReference type="Gene3D" id="2.40.160.20">
    <property type="match status" value="1"/>
</dbReference>
<reference evidence="1 2" key="1">
    <citation type="submission" date="2019-03" db="EMBL/GenBank/DDBJ databases">
        <title>Freshwater and sediment microbial communities from various areas in North America, analyzing microbe dynamics in response to fracking.</title>
        <authorList>
            <person name="Lamendella R."/>
        </authorList>
    </citation>
    <scope>NUCLEOTIDE SEQUENCE [LARGE SCALE GENOMIC DNA]</scope>
    <source>
        <strain evidence="1 2">175.2</strain>
    </source>
</reference>
<accession>A0A4R3NJ83</accession>